<keyword evidence="1" id="KW-0812">Transmembrane</keyword>
<dbReference type="Proteomes" id="UP000670092">
    <property type="component" value="Unassembled WGS sequence"/>
</dbReference>
<dbReference type="VEuPathDB" id="FungiDB:I7I52_01087"/>
<proteinExistence type="predicted"/>
<reference evidence="2 3" key="1">
    <citation type="submission" date="2021-01" db="EMBL/GenBank/DDBJ databases">
        <title>Chromosome-level genome assembly of a human fungal pathogen reveals clustering of transcriptionally co-regulated genes.</title>
        <authorList>
            <person name="Voorhies M."/>
            <person name="Cohen S."/>
            <person name="Shea T.P."/>
            <person name="Petrus S."/>
            <person name="Munoz J.F."/>
            <person name="Poplawski S."/>
            <person name="Goldman W.E."/>
            <person name="Michael T."/>
            <person name="Cuomo C.A."/>
            <person name="Sil A."/>
            <person name="Beyhan S."/>
        </authorList>
    </citation>
    <scope>NUCLEOTIDE SEQUENCE [LARGE SCALE GENOMIC DNA]</scope>
    <source>
        <strain evidence="2 3">G184AR</strain>
    </source>
</reference>
<comment type="caution">
    <text evidence="2">The sequence shown here is derived from an EMBL/GenBank/DDBJ whole genome shotgun (WGS) entry which is preliminary data.</text>
</comment>
<evidence type="ECO:0000313" key="2">
    <source>
        <dbReference type="EMBL" id="KAG5303177.1"/>
    </source>
</evidence>
<dbReference type="EMBL" id="JAEVHI010000001">
    <property type="protein sequence ID" value="KAG5303177.1"/>
    <property type="molecule type" value="Genomic_DNA"/>
</dbReference>
<accession>A0A8H7Z7F3</accession>
<sequence length="78" mass="8432">MGKKMLAYENREVGVGVCTRGSLGTGFLQCQRAHCAGVLSSLDPGGFLSFSLAMGILLLADYQKQPMLSCIMHPWILL</sequence>
<keyword evidence="1" id="KW-0472">Membrane</keyword>
<name>A0A8H7Z7F3_AJECA</name>
<feature type="transmembrane region" description="Helical" evidence="1">
    <location>
        <begin position="46"/>
        <end position="62"/>
    </location>
</feature>
<gene>
    <name evidence="2" type="ORF">I7I52_01087</name>
</gene>
<evidence type="ECO:0000313" key="3">
    <source>
        <dbReference type="Proteomes" id="UP000670092"/>
    </source>
</evidence>
<protein>
    <submittedName>
        <fullName evidence="2">Uncharacterized protein</fullName>
    </submittedName>
</protein>
<dbReference type="AlphaFoldDB" id="A0A8H7Z7F3"/>
<keyword evidence="1" id="KW-1133">Transmembrane helix</keyword>
<organism evidence="2 3">
    <name type="scientific">Ajellomyces capsulatus</name>
    <name type="common">Darling's disease fungus</name>
    <name type="synonym">Histoplasma capsulatum</name>
    <dbReference type="NCBI Taxonomy" id="5037"/>
    <lineage>
        <taxon>Eukaryota</taxon>
        <taxon>Fungi</taxon>
        <taxon>Dikarya</taxon>
        <taxon>Ascomycota</taxon>
        <taxon>Pezizomycotina</taxon>
        <taxon>Eurotiomycetes</taxon>
        <taxon>Eurotiomycetidae</taxon>
        <taxon>Onygenales</taxon>
        <taxon>Ajellomycetaceae</taxon>
        <taxon>Histoplasma</taxon>
    </lineage>
</organism>
<evidence type="ECO:0000256" key="1">
    <source>
        <dbReference type="SAM" id="Phobius"/>
    </source>
</evidence>